<accession>T1CAD4</accession>
<comment type="caution">
    <text evidence="4">The sequence shown here is derived from an EMBL/GenBank/DDBJ whole genome shotgun (WGS) entry which is preliminary data.</text>
</comment>
<dbReference type="EMBL" id="AUZZ01005757">
    <property type="protein sequence ID" value="EQD48362.1"/>
    <property type="molecule type" value="Genomic_DNA"/>
</dbReference>
<dbReference type="Pfam" id="PF01850">
    <property type="entry name" value="PIN"/>
    <property type="match status" value="1"/>
</dbReference>
<dbReference type="Gene3D" id="3.40.50.1010">
    <property type="entry name" value="5'-nuclease"/>
    <property type="match status" value="1"/>
</dbReference>
<evidence type="ECO:0000259" key="2">
    <source>
        <dbReference type="Pfam" id="PF01850"/>
    </source>
</evidence>
<dbReference type="CDD" id="cd09873">
    <property type="entry name" value="PIN_Pae0151-like"/>
    <property type="match status" value="1"/>
</dbReference>
<feature type="domain" description="PIN" evidence="2">
    <location>
        <begin position="4"/>
        <end position="125"/>
    </location>
</feature>
<dbReference type="InterPro" id="IPR002716">
    <property type="entry name" value="PIN_dom"/>
</dbReference>
<dbReference type="PANTHER" id="PTHR35901:SF1">
    <property type="entry name" value="EXONUCLEASE VAPC9"/>
    <property type="match status" value="1"/>
</dbReference>
<dbReference type="InterPro" id="IPR029060">
    <property type="entry name" value="PIN-like_dom_sf"/>
</dbReference>
<reference evidence="4" key="2">
    <citation type="journal article" date="2014" name="ISME J.">
        <title>Microbial stratification in low pH oxic and suboxic macroscopic growths along an acid mine drainage.</title>
        <authorList>
            <person name="Mendez-Garcia C."/>
            <person name="Mesa V."/>
            <person name="Sprenger R.R."/>
            <person name="Richter M."/>
            <person name="Diez M.S."/>
            <person name="Solano J."/>
            <person name="Bargiela R."/>
            <person name="Golyshina O.V."/>
            <person name="Manteca A."/>
            <person name="Ramos J.L."/>
            <person name="Gallego J.R."/>
            <person name="Llorente I."/>
            <person name="Martins Dos Santos V.A."/>
            <person name="Jensen O.N."/>
            <person name="Pelaez A.I."/>
            <person name="Sanchez J."/>
            <person name="Ferrer M."/>
        </authorList>
    </citation>
    <scope>NUCLEOTIDE SEQUENCE</scope>
</reference>
<dbReference type="InterPro" id="IPR051619">
    <property type="entry name" value="TypeII_TA_RNase_PINc/VapC"/>
</dbReference>
<dbReference type="PANTHER" id="PTHR35901">
    <property type="entry name" value="RIBONUCLEASE VAPC3"/>
    <property type="match status" value="1"/>
</dbReference>
<evidence type="ECO:0000313" key="3">
    <source>
        <dbReference type="EMBL" id="EQD48362.1"/>
    </source>
</evidence>
<reference evidence="4" key="1">
    <citation type="submission" date="2013-08" db="EMBL/GenBank/DDBJ databases">
        <authorList>
            <person name="Mendez C."/>
            <person name="Richter M."/>
            <person name="Ferrer M."/>
            <person name="Sanchez J."/>
        </authorList>
    </citation>
    <scope>NUCLEOTIDE SEQUENCE</scope>
</reference>
<gene>
    <name evidence="4" type="ORF">B1B_07208</name>
    <name evidence="3" type="ORF">B2A_08003</name>
</gene>
<proteinExistence type="predicted"/>
<dbReference type="InterPro" id="IPR044153">
    <property type="entry name" value="PIN_Pae0151-like"/>
</dbReference>
<keyword evidence="1" id="KW-0460">Magnesium</keyword>
<sequence>MPFVIDNSVVCGWFLASQSTDYTEAIARRLLDDGAIAPGLWPLELANVLRTACKRGAMIASQAREVAEQIAALPIAVDAQPPATRAVLSLALRYDLSSYDAAYLELALRLQLPIATQDGALAEAAMAAGVGVVR</sequence>
<dbReference type="EMBL" id="AUZY01004589">
    <property type="protein sequence ID" value="EQD62534.1"/>
    <property type="molecule type" value="Genomic_DNA"/>
</dbReference>
<evidence type="ECO:0000256" key="1">
    <source>
        <dbReference type="ARBA" id="ARBA00022842"/>
    </source>
</evidence>
<dbReference type="SUPFAM" id="SSF88723">
    <property type="entry name" value="PIN domain-like"/>
    <property type="match status" value="1"/>
</dbReference>
<evidence type="ECO:0000313" key="4">
    <source>
        <dbReference type="EMBL" id="EQD62534.1"/>
    </source>
</evidence>
<organism evidence="4">
    <name type="scientific">mine drainage metagenome</name>
    <dbReference type="NCBI Taxonomy" id="410659"/>
    <lineage>
        <taxon>unclassified sequences</taxon>
        <taxon>metagenomes</taxon>
        <taxon>ecological metagenomes</taxon>
    </lineage>
</organism>
<protein>
    <submittedName>
        <fullName evidence="4">PilT domain-containing protein</fullName>
    </submittedName>
</protein>
<name>T1CAD4_9ZZZZ</name>
<dbReference type="AlphaFoldDB" id="T1CAD4"/>